<proteinExistence type="predicted"/>
<gene>
    <name evidence="1" type="ORF">Ahy_A03g012823</name>
</gene>
<dbReference type="Proteomes" id="UP000289738">
    <property type="component" value="Chromosome A03"/>
</dbReference>
<sequence length="115" mass="13676">MPFPAARWQDYCSNMKDKLFKDFLVSYYNVALIAFMEANSTSIADIKGHGPKAMKFDVWNGLVDHWLDSKWQNNSVIDKKIELLCLLINYTHYMVYQFWRTQEKKVIKKNIAYLK</sequence>
<dbReference type="AlphaFoldDB" id="A0A445DUH5"/>
<organism evidence="1 2">
    <name type="scientific">Arachis hypogaea</name>
    <name type="common">Peanut</name>
    <dbReference type="NCBI Taxonomy" id="3818"/>
    <lineage>
        <taxon>Eukaryota</taxon>
        <taxon>Viridiplantae</taxon>
        <taxon>Streptophyta</taxon>
        <taxon>Embryophyta</taxon>
        <taxon>Tracheophyta</taxon>
        <taxon>Spermatophyta</taxon>
        <taxon>Magnoliopsida</taxon>
        <taxon>eudicotyledons</taxon>
        <taxon>Gunneridae</taxon>
        <taxon>Pentapetalae</taxon>
        <taxon>rosids</taxon>
        <taxon>fabids</taxon>
        <taxon>Fabales</taxon>
        <taxon>Fabaceae</taxon>
        <taxon>Papilionoideae</taxon>
        <taxon>50 kb inversion clade</taxon>
        <taxon>dalbergioids sensu lato</taxon>
        <taxon>Dalbergieae</taxon>
        <taxon>Pterocarpus clade</taxon>
        <taxon>Arachis</taxon>
    </lineage>
</organism>
<comment type="caution">
    <text evidence="1">The sequence shown here is derived from an EMBL/GenBank/DDBJ whole genome shotgun (WGS) entry which is preliminary data.</text>
</comment>
<accession>A0A445DUH5</accession>
<dbReference type="EMBL" id="SDMP01000003">
    <property type="protein sequence ID" value="RYR66761.1"/>
    <property type="molecule type" value="Genomic_DNA"/>
</dbReference>
<evidence type="ECO:0000313" key="2">
    <source>
        <dbReference type="Proteomes" id="UP000289738"/>
    </source>
</evidence>
<name>A0A445DUH5_ARAHY</name>
<keyword evidence="2" id="KW-1185">Reference proteome</keyword>
<evidence type="ECO:0000313" key="1">
    <source>
        <dbReference type="EMBL" id="RYR66761.1"/>
    </source>
</evidence>
<protein>
    <submittedName>
        <fullName evidence="1">Uncharacterized protein</fullName>
    </submittedName>
</protein>
<reference evidence="1 2" key="1">
    <citation type="submission" date="2019-01" db="EMBL/GenBank/DDBJ databases">
        <title>Sequencing of cultivated peanut Arachis hypogaea provides insights into genome evolution and oil improvement.</title>
        <authorList>
            <person name="Chen X."/>
        </authorList>
    </citation>
    <scope>NUCLEOTIDE SEQUENCE [LARGE SCALE GENOMIC DNA]</scope>
    <source>
        <strain evidence="2">cv. Fuhuasheng</strain>
        <tissue evidence="1">Leaves</tissue>
    </source>
</reference>